<reference evidence="2" key="1">
    <citation type="journal article" date="2014" name="Front. Microbiol.">
        <title>High frequency of phylogenetically diverse reductive dehalogenase-homologous genes in deep subseafloor sedimentary metagenomes.</title>
        <authorList>
            <person name="Kawai M."/>
            <person name="Futagami T."/>
            <person name="Toyoda A."/>
            <person name="Takaki Y."/>
            <person name="Nishi S."/>
            <person name="Hori S."/>
            <person name="Arai W."/>
            <person name="Tsubouchi T."/>
            <person name="Morono Y."/>
            <person name="Uchiyama I."/>
            <person name="Ito T."/>
            <person name="Fujiyama A."/>
            <person name="Inagaki F."/>
            <person name="Takami H."/>
        </authorList>
    </citation>
    <scope>NUCLEOTIDE SEQUENCE</scope>
    <source>
        <strain evidence="2">Expedition CK06-06</strain>
    </source>
</reference>
<evidence type="ECO:0000256" key="1">
    <source>
        <dbReference type="SAM" id="MobiDB-lite"/>
    </source>
</evidence>
<dbReference type="EMBL" id="BARW01034406">
    <property type="protein sequence ID" value="GAJ06068.1"/>
    <property type="molecule type" value="Genomic_DNA"/>
</dbReference>
<proteinExistence type="predicted"/>
<feature type="compositionally biased region" description="Basic and acidic residues" evidence="1">
    <location>
        <begin position="22"/>
        <end position="34"/>
    </location>
</feature>
<feature type="non-terminal residue" evidence="2">
    <location>
        <position position="120"/>
    </location>
</feature>
<name>X1TL76_9ZZZZ</name>
<comment type="caution">
    <text evidence="2">The sequence shown here is derived from an EMBL/GenBank/DDBJ whole genome shotgun (WGS) entry which is preliminary data.</text>
</comment>
<organism evidence="2">
    <name type="scientific">marine sediment metagenome</name>
    <dbReference type="NCBI Taxonomy" id="412755"/>
    <lineage>
        <taxon>unclassified sequences</taxon>
        <taxon>metagenomes</taxon>
        <taxon>ecological metagenomes</taxon>
    </lineage>
</organism>
<feature type="region of interest" description="Disordered" evidence="1">
    <location>
        <begin position="81"/>
        <end position="120"/>
    </location>
</feature>
<dbReference type="AlphaFoldDB" id="X1TL76"/>
<feature type="compositionally biased region" description="Acidic residues" evidence="1">
    <location>
        <begin position="7"/>
        <end position="21"/>
    </location>
</feature>
<sequence length="120" mass="12949">MLGEETREVEEPEQVDEQAPEEEAKTSETKQASDELKVVIILKGNRAMVGVQSPDCDPIFTTLEGDMTAALSQVPALVESANAKWDANPRNPKADLPEPPPSPTTARSQPTQSSAKPKQP</sequence>
<evidence type="ECO:0000313" key="2">
    <source>
        <dbReference type="EMBL" id="GAJ06068.1"/>
    </source>
</evidence>
<feature type="compositionally biased region" description="Polar residues" evidence="1">
    <location>
        <begin position="104"/>
        <end position="120"/>
    </location>
</feature>
<feature type="region of interest" description="Disordered" evidence="1">
    <location>
        <begin position="1"/>
        <end position="34"/>
    </location>
</feature>
<accession>X1TL76</accession>
<protein>
    <submittedName>
        <fullName evidence="2">Uncharacterized protein</fullName>
    </submittedName>
</protein>
<gene>
    <name evidence="2" type="ORF">S12H4_53934</name>
</gene>